<keyword evidence="4" id="KW-1185">Reference proteome</keyword>
<dbReference type="Proteomes" id="UP000557204">
    <property type="component" value="Unassembled WGS sequence"/>
</dbReference>
<accession>A0A849JVV3</accession>
<reference evidence="3 4" key="1">
    <citation type="submission" date="2020-05" db="EMBL/GenBank/DDBJ databases">
        <title>Genome sequence of Isoptericola sp. JC619 isolated from Chilika lagoon, India.</title>
        <authorList>
            <person name="Kumar D."/>
            <person name="Appam K."/>
            <person name="Gandham S."/>
            <person name="Uppada J."/>
            <person name="Sasikala C."/>
            <person name="Venkata Ramana C."/>
        </authorList>
    </citation>
    <scope>NUCLEOTIDE SEQUENCE [LARGE SCALE GENOMIC DNA]</scope>
    <source>
        <strain evidence="3 4">JC619</strain>
    </source>
</reference>
<name>A0A849JVV3_9MICO</name>
<keyword evidence="2" id="KW-0472">Membrane</keyword>
<dbReference type="Pfam" id="PF14155">
    <property type="entry name" value="DUF4307"/>
    <property type="match status" value="1"/>
</dbReference>
<dbReference type="EMBL" id="JABFAJ010000014">
    <property type="protein sequence ID" value="NNU27456.1"/>
    <property type="molecule type" value="Genomic_DNA"/>
</dbReference>
<dbReference type="AlphaFoldDB" id="A0A849JVV3"/>
<evidence type="ECO:0000313" key="4">
    <source>
        <dbReference type="Proteomes" id="UP000557204"/>
    </source>
</evidence>
<protein>
    <submittedName>
        <fullName evidence="3">DUF4307 domain-containing protein</fullName>
    </submittedName>
</protein>
<dbReference type="RefSeq" id="WP_171246966.1">
    <property type="nucleotide sequence ID" value="NZ_JABFAJ010000014.1"/>
</dbReference>
<keyword evidence="2" id="KW-0812">Transmembrane</keyword>
<evidence type="ECO:0000256" key="1">
    <source>
        <dbReference type="SAM" id="MobiDB-lite"/>
    </source>
</evidence>
<dbReference type="InterPro" id="IPR025443">
    <property type="entry name" value="DUF4307"/>
</dbReference>
<evidence type="ECO:0000313" key="3">
    <source>
        <dbReference type="EMBL" id="NNU27456.1"/>
    </source>
</evidence>
<organism evidence="3 4">
    <name type="scientific">Isoptericola sediminis</name>
    <dbReference type="NCBI Taxonomy" id="2733572"/>
    <lineage>
        <taxon>Bacteria</taxon>
        <taxon>Bacillati</taxon>
        <taxon>Actinomycetota</taxon>
        <taxon>Actinomycetes</taxon>
        <taxon>Micrococcales</taxon>
        <taxon>Promicromonosporaceae</taxon>
        <taxon>Isoptericola</taxon>
    </lineage>
</organism>
<keyword evidence="2" id="KW-1133">Transmembrane helix</keyword>
<comment type="caution">
    <text evidence="3">The sequence shown here is derived from an EMBL/GenBank/DDBJ whole genome shotgun (WGS) entry which is preliminary data.</text>
</comment>
<feature type="transmembrane region" description="Helical" evidence="2">
    <location>
        <begin position="36"/>
        <end position="55"/>
    </location>
</feature>
<gene>
    <name evidence="3" type="ORF">HLI28_07845</name>
</gene>
<sequence>MSEPQQPAVPTDRYGSARPAGGPAPRGGTLGRGARVAIAVALAAAVALTAWFAMLQQRSDPVAHDVVGFDVLGPEEVAVTFQVHMPVGTTATCTVEALAPSYAQVGTLDVPVGPAETRTSAYEVTVGTSQEATSAVVAGCTATGG</sequence>
<feature type="region of interest" description="Disordered" evidence="1">
    <location>
        <begin position="1"/>
        <end position="28"/>
    </location>
</feature>
<proteinExistence type="predicted"/>
<evidence type="ECO:0000256" key="2">
    <source>
        <dbReference type="SAM" id="Phobius"/>
    </source>
</evidence>